<feature type="domain" description="HIT" evidence="4">
    <location>
        <begin position="5"/>
        <end position="112"/>
    </location>
</feature>
<dbReference type="Pfam" id="PF01230">
    <property type="entry name" value="HIT"/>
    <property type="match status" value="1"/>
</dbReference>
<sequence length="139" mass="15270">MMDCIFCKLANGEIPTATLYEDDEFRVILDQGPATKGHALILPKQHFANIYEIPDETAAKAMILGKKMAIAMTKALHSDGFNLVQNNGEAAGQTVFHFHMHLIPRYEGDNAGIAAWKQGTLEDAVKEQIIESVTAELKA</sequence>
<evidence type="ECO:0000313" key="5">
    <source>
        <dbReference type="EMBL" id="MCG4766047.1"/>
    </source>
</evidence>
<evidence type="ECO:0000259" key="4">
    <source>
        <dbReference type="PROSITE" id="PS51084"/>
    </source>
</evidence>
<dbReference type="PROSITE" id="PS00892">
    <property type="entry name" value="HIT_1"/>
    <property type="match status" value="1"/>
</dbReference>
<dbReference type="PANTHER" id="PTHR46648">
    <property type="entry name" value="HIT FAMILY PROTEIN 1"/>
    <property type="match status" value="1"/>
</dbReference>
<proteinExistence type="predicted"/>
<dbReference type="AlphaFoldDB" id="A0AAE3F4Y6"/>
<organism evidence="5 6">
    <name type="scientific">Fusicatenibacter saccharivorans</name>
    <dbReference type="NCBI Taxonomy" id="1150298"/>
    <lineage>
        <taxon>Bacteria</taxon>
        <taxon>Bacillati</taxon>
        <taxon>Bacillota</taxon>
        <taxon>Clostridia</taxon>
        <taxon>Lachnospirales</taxon>
        <taxon>Lachnospiraceae</taxon>
        <taxon>Fusicatenibacter</taxon>
    </lineage>
</organism>
<comment type="caution">
    <text evidence="5">The sequence shown here is derived from an EMBL/GenBank/DDBJ whole genome shotgun (WGS) entry which is preliminary data.</text>
</comment>
<dbReference type="InterPro" id="IPR011146">
    <property type="entry name" value="HIT-like"/>
</dbReference>
<feature type="short sequence motif" description="Histidine triad motif" evidence="2 3">
    <location>
        <begin position="97"/>
        <end position="101"/>
    </location>
</feature>
<dbReference type="InterPro" id="IPR019808">
    <property type="entry name" value="Histidine_triad_CS"/>
</dbReference>
<reference evidence="5" key="1">
    <citation type="submission" date="2022-01" db="EMBL/GenBank/DDBJ databases">
        <title>Collection of gut derived symbiotic bacterial strains cultured from healthy donors.</title>
        <authorList>
            <person name="Lin H."/>
            <person name="Kohout C."/>
            <person name="Waligurski E."/>
            <person name="Pamer E.G."/>
        </authorList>
    </citation>
    <scope>NUCLEOTIDE SEQUENCE</scope>
    <source>
        <strain evidence="5">DFI.5.49</strain>
    </source>
</reference>
<accession>A0AAE3F4Y6</accession>
<dbReference type="Proteomes" id="UP001199915">
    <property type="component" value="Unassembled WGS sequence"/>
</dbReference>
<feature type="active site" description="Tele-AMP-histidine intermediate" evidence="1">
    <location>
        <position position="99"/>
    </location>
</feature>
<dbReference type="EMBL" id="JAKNFS010000014">
    <property type="protein sequence ID" value="MCG4766047.1"/>
    <property type="molecule type" value="Genomic_DNA"/>
</dbReference>
<evidence type="ECO:0000256" key="2">
    <source>
        <dbReference type="PIRSR" id="PIRSR601310-3"/>
    </source>
</evidence>
<dbReference type="GO" id="GO:0009117">
    <property type="term" value="P:nucleotide metabolic process"/>
    <property type="evidence" value="ECO:0007669"/>
    <property type="project" value="TreeGrafter"/>
</dbReference>
<dbReference type="PRINTS" id="PR00332">
    <property type="entry name" value="HISTRIAD"/>
</dbReference>
<dbReference type="InterPro" id="IPR036265">
    <property type="entry name" value="HIT-like_sf"/>
</dbReference>
<dbReference type="GO" id="GO:0003824">
    <property type="term" value="F:catalytic activity"/>
    <property type="evidence" value="ECO:0007669"/>
    <property type="project" value="InterPro"/>
</dbReference>
<evidence type="ECO:0000313" key="6">
    <source>
        <dbReference type="Proteomes" id="UP001199915"/>
    </source>
</evidence>
<dbReference type="InterPro" id="IPR001310">
    <property type="entry name" value="Histidine_triad_HIT"/>
</dbReference>
<dbReference type="PROSITE" id="PS51084">
    <property type="entry name" value="HIT_2"/>
    <property type="match status" value="1"/>
</dbReference>
<protein>
    <submittedName>
        <fullName evidence="5">HIT family protein</fullName>
    </submittedName>
</protein>
<name>A0AAE3F4Y6_9FIRM</name>
<dbReference type="Gene3D" id="3.30.428.10">
    <property type="entry name" value="HIT-like"/>
    <property type="match status" value="1"/>
</dbReference>
<dbReference type="InterPro" id="IPR039384">
    <property type="entry name" value="HINT"/>
</dbReference>
<dbReference type="PANTHER" id="PTHR46648:SF1">
    <property type="entry name" value="ADENOSINE 5'-MONOPHOSPHORAMIDASE HNT1"/>
    <property type="match status" value="1"/>
</dbReference>
<evidence type="ECO:0000256" key="1">
    <source>
        <dbReference type="PIRSR" id="PIRSR601310-1"/>
    </source>
</evidence>
<evidence type="ECO:0000256" key="3">
    <source>
        <dbReference type="PROSITE-ProRule" id="PRU00464"/>
    </source>
</evidence>
<gene>
    <name evidence="5" type="ORF">L0N21_11085</name>
</gene>
<dbReference type="SUPFAM" id="SSF54197">
    <property type="entry name" value="HIT-like"/>
    <property type="match status" value="1"/>
</dbReference>
<dbReference type="CDD" id="cd01277">
    <property type="entry name" value="HINT_subgroup"/>
    <property type="match status" value="1"/>
</dbReference>